<dbReference type="PATRIC" id="fig|1415166.3.peg.1682"/>
<evidence type="ECO:0000313" key="4">
    <source>
        <dbReference type="Proteomes" id="UP000019150"/>
    </source>
</evidence>
<accession>W5TBE1</accession>
<dbReference type="PANTHER" id="PTHR33744">
    <property type="entry name" value="CARBOHYDRATE DIACID REGULATOR"/>
    <property type="match status" value="1"/>
</dbReference>
<sequence>MPPEPGHDIGVRPAGKGDSAADDIAAITRICAELAVGIVEGNVASNAVQRLHLTVTRWAREGRPLEAIQHAVHRGFRRGTDYLETHASGGDEAVRCTAPRLADALETTAAAVSAAYIDELRDMAGHGHTAVHALTSALLTGHPTAVAARASGITVAAAYHVVAVSFPVCRDRREPGMDVGVAIRRTLRSAQSTLASRFAGQALSSLHRGGGTILVPTTVATERDIETLVGALTAATGVAVAATAVRAAPPDIPACSEHAHELLDTVERLGHGPGLHRLGALALEYQLTRPGPGLRMLSVLLDPLEAHPELAETLVRHLGNDLNRRRTAHDLNVHVNTVDYRIKRVARLIGMDPTSASGLMYVRAALVARSFTGRRPLCQLSQ</sequence>
<dbReference type="EMBL" id="CP006850">
    <property type="protein sequence ID" value="AHH16454.1"/>
    <property type="molecule type" value="Genomic_DNA"/>
</dbReference>
<keyword evidence="4" id="KW-1185">Reference proteome</keyword>
<dbReference type="eggNOG" id="COG3835">
    <property type="taxonomic scope" value="Bacteria"/>
</dbReference>
<dbReference type="Gene3D" id="1.10.10.2840">
    <property type="entry name" value="PucR C-terminal helix-turn-helix domain"/>
    <property type="match status" value="1"/>
</dbReference>
<reference evidence="3 4" key="1">
    <citation type="journal article" date="2014" name="Appl. Environ. Microbiol.">
        <title>Insights into the Microbial Degradation of Rubber and Gutta-Percha by Analysis of the Complete Genome of Nocardia nova SH22a.</title>
        <authorList>
            <person name="Luo Q."/>
            <person name="Hiessl S."/>
            <person name="Poehlein A."/>
            <person name="Daniel R."/>
            <person name="Steinbuchel A."/>
        </authorList>
    </citation>
    <scope>NUCLEOTIDE SEQUENCE [LARGE SCALE GENOMIC DNA]</scope>
    <source>
        <strain evidence="3">SH22a</strain>
    </source>
</reference>
<dbReference type="Pfam" id="PF13556">
    <property type="entry name" value="HTH_30"/>
    <property type="match status" value="1"/>
</dbReference>
<proteinExistence type="predicted"/>
<dbReference type="InterPro" id="IPR025736">
    <property type="entry name" value="PucR_C-HTH_dom"/>
</dbReference>
<evidence type="ECO:0000259" key="1">
    <source>
        <dbReference type="Pfam" id="PF13556"/>
    </source>
</evidence>
<feature type="domain" description="RsbT co-antagonist protein RsbRD N-terminal" evidence="2">
    <location>
        <begin position="17"/>
        <end position="130"/>
    </location>
</feature>
<dbReference type="InterPro" id="IPR042070">
    <property type="entry name" value="PucR_C-HTH_sf"/>
</dbReference>
<protein>
    <submittedName>
        <fullName evidence="3">Putative transcriptional regulator</fullName>
    </submittedName>
</protein>
<dbReference type="PANTHER" id="PTHR33744:SF1">
    <property type="entry name" value="DNA-BINDING TRANSCRIPTIONAL ACTIVATOR ADER"/>
    <property type="match status" value="1"/>
</dbReference>
<dbReference type="STRING" id="1415166.NONO_c16530"/>
<gene>
    <name evidence="3" type="ORF">NONO_c16530</name>
</gene>
<dbReference type="Pfam" id="PF14361">
    <property type="entry name" value="RsbRD_N"/>
    <property type="match status" value="1"/>
</dbReference>
<feature type="domain" description="PucR C-terminal helix-turn-helix" evidence="1">
    <location>
        <begin position="310"/>
        <end position="367"/>
    </location>
</feature>
<dbReference type="Proteomes" id="UP000019150">
    <property type="component" value="Chromosome"/>
</dbReference>
<dbReference type="OrthoDB" id="3170447at2"/>
<dbReference type="InterPro" id="IPR025751">
    <property type="entry name" value="RsbRD_N_dom"/>
</dbReference>
<dbReference type="InterPro" id="IPR051448">
    <property type="entry name" value="CdaR-like_regulators"/>
</dbReference>
<evidence type="ECO:0000259" key="2">
    <source>
        <dbReference type="Pfam" id="PF14361"/>
    </source>
</evidence>
<dbReference type="KEGG" id="nno:NONO_c16530"/>
<dbReference type="HOGENOM" id="CLU_053843_0_0_11"/>
<evidence type="ECO:0000313" key="3">
    <source>
        <dbReference type="EMBL" id="AHH16454.1"/>
    </source>
</evidence>
<dbReference type="AlphaFoldDB" id="W5TBE1"/>
<dbReference type="RefSeq" id="WP_025347967.1">
    <property type="nucleotide sequence ID" value="NZ_CP006850.1"/>
</dbReference>
<organism evidence="3 4">
    <name type="scientific">Nocardia nova SH22a</name>
    <dbReference type="NCBI Taxonomy" id="1415166"/>
    <lineage>
        <taxon>Bacteria</taxon>
        <taxon>Bacillati</taxon>
        <taxon>Actinomycetota</taxon>
        <taxon>Actinomycetes</taxon>
        <taxon>Mycobacteriales</taxon>
        <taxon>Nocardiaceae</taxon>
        <taxon>Nocardia</taxon>
    </lineage>
</organism>
<name>W5TBE1_9NOCA</name>